<proteinExistence type="predicted"/>
<accession>A0A7S2B7X7</accession>
<sequence>MAASTGELSSLSGGISRALAGGGRSSLSQVLSPLVEAEWTNMLEGLAPFFRERRYANGQVIFRKGDTAKSLYFITCGEVTLWEPASDALSTNTSAQQTVLGRRLVRYVNGGIFGELDFFLRNPRSFTAVASTDNCTLQELSRGALQSMQSQASGLAAALEHALLKYLSFQVNAKLGLSDGVKDAREG</sequence>
<reference evidence="2" key="1">
    <citation type="submission" date="2021-01" db="EMBL/GenBank/DDBJ databases">
        <authorList>
            <person name="Corre E."/>
            <person name="Pelletier E."/>
            <person name="Niang G."/>
            <person name="Scheremetjew M."/>
            <person name="Finn R."/>
            <person name="Kale V."/>
            <person name="Holt S."/>
            <person name="Cochrane G."/>
            <person name="Meng A."/>
            <person name="Brown T."/>
            <person name="Cohen L."/>
        </authorList>
    </citation>
    <scope>NUCLEOTIDE SEQUENCE</scope>
    <source>
        <strain evidence="2">UTEX LB 985</strain>
    </source>
</reference>
<dbReference type="InterPro" id="IPR018490">
    <property type="entry name" value="cNMP-bd_dom_sf"/>
</dbReference>
<dbReference type="InterPro" id="IPR014710">
    <property type="entry name" value="RmlC-like_jellyroll"/>
</dbReference>
<gene>
    <name evidence="2" type="ORF">CBRE1094_LOCUS67</name>
</gene>
<dbReference type="AlphaFoldDB" id="A0A7S2B7X7"/>
<evidence type="ECO:0000259" key="1">
    <source>
        <dbReference type="PROSITE" id="PS50042"/>
    </source>
</evidence>
<protein>
    <recommendedName>
        <fullName evidence="1">Cyclic nucleotide-binding domain-containing protein</fullName>
    </recommendedName>
</protein>
<feature type="domain" description="Cyclic nucleotide-binding" evidence="1">
    <location>
        <begin position="34"/>
        <end position="148"/>
    </location>
</feature>
<dbReference type="PANTHER" id="PTHR43310">
    <property type="entry name" value="SULFATE TRANSPORTER YBAR-RELATED"/>
    <property type="match status" value="1"/>
</dbReference>
<dbReference type="InterPro" id="IPR052706">
    <property type="entry name" value="Membrane-Transporter-like"/>
</dbReference>
<dbReference type="InterPro" id="IPR000595">
    <property type="entry name" value="cNMP-bd_dom"/>
</dbReference>
<evidence type="ECO:0000313" key="2">
    <source>
        <dbReference type="EMBL" id="CAD9388098.1"/>
    </source>
</evidence>
<name>A0A7S2B7X7_9EUKA</name>
<organism evidence="2">
    <name type="scientific">Haptolina brevifila</name>
    <dbReference type="NCBI Taxonomy" id="156173"/>
    <lineage>
        <taxon>Eukaryota</taxon>
        <taxon>Haptista</taxon>
        <taxon>Haptophyta</taxon>
        <taxon>Prymnesiophyceae</taxon>
        <taxon>Prymnesiales</taxon>
        <taxon>Prymnesiaceae</taxon>
        <taxon>Haptolina</taxon>
    </lineage>
</organism>
<dbReference type="CDD" id="cd00038">
    <property type="entry name" value="CAP_ED"/>
    <property type="match status" value="1"/>
</dbReference>
<dbReference type="Gene3D" id="2.60.120.10">
    <property type="entry name" value="Jelly Rolls"/>
    <property type="match status" value="1"/>
</dbReference>
<dbReference type="EMBL" id="HBGU01000143">
    <property type="protein sequence ID" value="CAD9388098.1"/>
    <property type="molecule type" value="Transcribed_RNA"/>
</dbReference>
<dbReference type="SMART" id="SM00100">
    <property type="entry name" value="cNMP"/>
    <property type="match status" value="1"/>
</dbReference>
<dbReference type="PROSITE" id="PS50042">
    <property type="entry name" value="CNMP_BINDING_3"/>
    <property type="match status" value="1"/>
</dbReference>
<dbReference type="SUPFAM" id="SSF51206">
    <property type="entry name" value="cAMP-binding domain-like"/>
    <property type="match status" value="1"/>
</dbReference>
<dbReference type="PANTHER" id="PTHR43310:SF2">
    <property type="entry name" value="SLC26A_SULP TRANSPORTER DOMAIN-CONTAINING PROTEIN"/>
    <property type="match status" value="1"/>
</dbReference>
<dbReference type="Pfam" id="PF00027">
    <property type="entry name" value="cNMP_binding"/>
    <property type="match status" value="1"/>
</dbReference>